<accession>A0A7J2U333</accession>
<name>A0A7J2U333_9CREN</name>
<dbReference type="InterPro" id="IPR006775">
    <property type="entry name" value="GH116_catalytic"/>
</dbReference>
<proteinExistence type="predicted"/>
<dbReference type="EMBL" id="DSEU01000030">
    <property type="protein sequence ID" value="HEM66795.1"/>
    <property type="molecule type" value="Genomic_DNA"/>
</dbReference>
<evidence type="ECO:0000313" key="2">
    <source>
        <dbReference type="EMBL" id="HEM66795.1"/>
    </source>
</evidence>
<gene>
    <name evidence="2" type="ORF">ENO26_04400</name>
</gene>
<dbReference type="AlphaFoldDB" id="A0A7J2U333"/>
<comment type="caution">
    <text evidence="2">The sequence shown here is derived from an EMBL/GenBank/DDBJ whole genome shotgun (WGS) entry which is preliminary data.</text>
</comment>
<dbReference type="GO" id="GO:0004553">
    <property type="term" value="F:hydrolase activity, hydrolyzing O-glycosyl compounds"/>
    <property type="evidence" value="ECO:0007669"/>
    <property type="project" value="InterPro"/>
</dbReference>
<feature type="domain" description="Glycosyl-hydrolase family 116 catalytic region" evidence="1">
    <location>
        <begin position="13"/>
        <end position="60"/>
    </location>
</feature>
<evidence type="ECO:0000259" key="1">
    <source>
        <dbReference type="Pfam" id="PF04685"/>
    </source>
</evidence>
<protein>
    <recommendedName>
        <fullName evidence="1">Glycosyl-hydrolase family 116 catalytic region domain-containing protein</fullName>
    </recommendedName>
</protein>
<sequence>MEEPYTGNMLLPNDTGLIYTIGSQIDTPWTGIEFEVAAFMIYEGMVKEAMDILKSVHERYARYGEY</sequence>
<dbReference type="Pfam" id="PF04685">
    <property type="entry name" value="DUF608"/>
    <property type="match status" value="1"/>
</dbReference>
<organism evidence="2">
    <name type="scientific">Ignisphaera aggregans</name>
    <dbReference type="NCBI Taxonomy" id="334771"/>
    <lineage>
        <taxon>Archaea</taxon>
        <taxon>Thermoproteota</taxon>
        <taxon>Thermoprotei</taxon>
        <taxon>Desulfurococcales</taxon>
        <taxon>Desulfurococcaceae</taxon>
        <taxon>Ignisphaera</taxon>
    </lineage>
</organism>
<reference evidence="2" key="1">
    <citation type="journal article" date="2020" name="mSystems">
        <title>Genome- and Community-Level Interaction Insights into Carbon Utilization and Element Cycling Functions of Hydrothermarchaeota in Hydrothermal Sediment.</title>
        <authorList>
            <person name="Zhou Z."/>
            <person name="Liu Y."/>
            <person name="Xu W."/>
            <person name="Pan J."/>
            <person name="Luo Z.H."/>
            <person name="Li M."/>
        </authorList>
    </citation>
    <scope>NUCLEOTIDE SEQUENCE [LARGE SCALE GENOMIC DNA]</scope>
    <source>
        <strain evidence="2">SpSt-125</strain>
    </source>
</reference>